<dbReference type="SUPFAM" id="SSF51230">
    <property type="entry name" value="Single hybrid motif"/>
    <property type="match status" value="1"/>
</dbReference>
<keyword evidence="5" id="KW-0809">Transit peptide</keyword>
<feature type="compositionally biased region" description="Low complexity" evidence="8">
    <location>
        <begin position="538"/>
        <end position="558"/>
    </location>
</feature>
<feature type="domain" description="Lipoyl-binding" evidence="9">
    <location>
        <begin position="617"/>
        <end position="697"/>
    </location>
</feature>
<dbReference type="Gene3D" id="3.30.700.40">
    <property type="match status" value="1"/>
</dbReference>
<dbReference type="PROSITE" id="PS00867">
    <property type="entry name" value="CPSASE_2"/>
    <property type="match status" value="1"/>
</dbReference>
<dbReference type="InterPro" id="IPR005481">
    <property type="entry name" value="BC-like_N"/>
</dbReference>
<organism evidence="12 13">
    <name type="scientific">Achromobacter aloeverae</name>
    <dbReference type="NCBI Taxonomy" id="1750518"/>
    <lineage>
        <taxon>Bacteria</taxon>
        <taxon>Pseudomonadati</taxon>
        <taxon>Pseudomonadota</taxon>
        <taxon>Betaproteobacteria</taxon>
        <taxon>Burkholderiales</taxon>
        <taxon>Alcaligenaceae</taxon>
        <taxon>Achromobacter</taxon>
    </lineage>
</organism>
<evidence type="ECO:0000256" key="2">
    <source>
        <dbReference type="ARBA" id="ARBA00022598"/>
    </source>
</evidence>
<evidence type="ECO:0000256" key="1">
    <source>
        <dbReference type="ARBA" id="ARBA00001953"/>
    </source>
</evidence>
<dbReference type="OrthoDB" id="9803706at2"/>
<evidence type="ECO:0000259" key="11">
    <source>
        <dbReference type="PROSITE" id="PS50979"/>
    </source>
</evidence>
<dbReference type="SMART" id="SM01209">
    <property type="entry name" value="GARS_A"/>
    <property type="match status" value="1"/>
</dbReference>
<dbReference type="RefSeq" id="WP_129150548.1">
    <property type="nucleotide sequence ID" value="NZ_JBHSDO010000014.1"/>
</dbReference>
<dbReference type="InterPro" id="IPR011764">
    <property type="entry name" value="Biotin_carboxylation_dom"/>
</dbReference>
<dbReference type="Pfam" id="PF02785">
    <property type="entry name" value="Biotin_carb_C"/>
    <property type="match status" value="1"/>
</dbReference>
<evidence type="ECO:0000256" key="6">
    <source>
        <dbReference type="ARBA" id="ARBA00023267"/>
    </source>
</evidence>
<evidence type="ECO:0000313" key="12">
    <source>
        <dbReference type="EMBL" id="RXN90114.1"/>
    </source>
</evidence>
<keyword evidence="4 7" id="KW-0067">ATP-binding</keyword>
<feature type="domain" description="ATP-grasp" evidence="10">
    <location>
        <begin position="120"/>
        <end position="317"/>
    </location>
</feature>
<evidence type="ECO:0000256" key="4">
    <source>
        <dbReference type="ARBA" id="ARBA00022840"/>
    </source>
</evidence>
<dbReference type="PANTHER" id="PTHR18866">
    <property type="entry name" value="CARBOXYLASE:PYRUVATE/ACETYL-COA/PROPIONYL-COA CARBOXYLASE"/>
    <property type="match status" value="1"/>
</dbReference>
<dbReference type="PROSITE" id="PS50975">
    <property type="entry name" value="ATP_GRASP"/>
    <property type="match status" value="1"/>
</dbReference>
<gene>
    <name evidence="12" type="ORF">C7R54_11270</name>
</gene>
<dbReference type="InterPro" id="IPR005479">
    <property type="entry name" value="CPAse_ATP-bd"/>
</dbReference>
<comment type="caution">
    <text evidence="12">The sequence shown here is derived from an EMBL/GenBank/DDBJ whole genome shotgun (WGS) entry which is preliminary data.</text>
</comment>
<dbReference type="CDD" id="cd06850">
    <property type="entry name" value="biotinyl_domain"/>
    <property type="match status" value="1"/>
</dbReference>
<dbReference type="InterPro" id="IPR011054">
    <property type="entry name" value="Rudment_hybrid_motif"/>
</dbReference>
<dbReference type="Gene3D" id="2.40.50.100">
    <property type="match status" value="1"/>
</dbReference>
<dbReference type="InterPro" id="IPR001882">
    <property type="entry name" value="Biotin_BS"/>
</dbReference>
<dbReference type="PROSITE" id="PS00866">
    <property type="entry name" value="CPSASE_1"/>
    <property type="match status" value="1"/>
</dbReference>
<dbReference type="FunFam" id="3.30.470.20:FF:000028">
    <property type="entry name" value="Methylcrotonoyl-CoA carboxylase subunit alpha, mitochondrial"/>
    <property type="match status" value="1"/>
</dbReference>
<name>A0A4Q1HJ50_9BURK</name>
<dbReference type="PROSITE" id="PS00188">
    <property type="entry name" value="BIOTIN"/>
    <property type="match status" value="1"/>
</dbReference>
<dbReference type="InterPro" id="IPR000089">
    <property type="entry name" value="Biotin_lipoyl"/>
</dbReference>
<dbReference type="AlphaFoldDB" id="A0A4Q1HJ50"/>
<dbReference type="GO" id="GO:0046872">
    <property type="term" value="F:metal ion binding"/>
    <property type="evidence" value="ECO:0007669"/>
    <property type="project" value="InterPro"/>
</dbReference>
<dbReference type="FunFam" id="2.40.50.100:FF:000003">
    <property type="entry name" value="Acetyl-CoA carboxylase biotin carboxyl carrier protein"/>
    <property type="match status" value="1"/>
</dbReference>
<dbReference type="SUPFAM" id="SSF51246">
    <property type="entry name" value="Rudiment single hybrid motif"/>
    <property type="match status" value="1"/>
</dbReference>
<evidence type="ECO:0000256" key="8">
    <source>
        <dbReference type="SAM" id="MobiDB-lite"/>
    </source>
</evidence>
<dbReference type="Pfam" id="PF00364">
    <property type="entry name" value="Biotin_lipoyl"/>
    <property type="match status" value="1"/>
</dbReference>
<sequence>MFSTLLIANRGEIACRIAATARRLGIRTVAVYSDADAHARHVAACDQAVRIGEPEPRASYLRGDAILQAALDTGAQAIHPGYGFLSENADFARKAAQAGLVFVGPPPDAIAAMGSKSAAKALMEKAGVPLVPGYHGDNQDADFLHKQADAIGYPVLIKASAGGGGKGMRVVEKSASFAEALASCRREAAASFGDDRVLIERYLQRPRHIEIQVFADTQGQCVYLFERDCSVQRRHQKVIEEAPAPGMTPRRRAEMGAAAVAAARAVGYVGAGTVEFIAEPDGRFYFMEMNTRLQVEHPVTEAITGQDLVEWQLRVAAGAPLPARQEDLVIQGHAIEARLYAENPDNGFLPSIGTLAHLALPTHAAFTRGDVRVDGGVRAGDAITPYYDPMIAKLIVHGADRDEARARMIQALAQTRVVGVHTNAAFLGRLMRDEAFAAADLDTGLIERRRATLLPPPSAAPVAALALASAALLTQEAIAAAHTAPDPWAATDGWRVAGSYGRTLVWGDGDASRHVCLARTDAGWTLAELAAAVPSPTGRASDAAAGSSASDPADGTPAGPDPAPKQGAQAFAWHGKGARVRIQLGGRDCTGDVLLEGEFAYVFLDGATYVLARQDPLAHAGDEAGEHAGDMSAPMPGKIIAIHVAAGDKVEKGQPLLVMEAMKMEHTITAGADGTVAEIFHAIGDQVTEGAVLIALE</sequence>
<protein>
    <submittedName>
        <fullName evidence="12">3-methylcrotonyl-CoA carboxylase</fullName>
    </submittedName>
</protein>
<keyword evidence="3 7" id="KW-0547">Nucleotide-binding</keyword>
<dbReference type="Gene3D" id="3.30.470.20">
    <property type="entry name" value="ATP-grasp fold, B domain"/>
    <property type="match status" value="1"/>
</dbReference>
<evidence type="ECO:0000256" key="5">
    <source>
        <dbReference type="ARBA" id="ARBA00022946"/>
    </source>
</evidence>
<dbReference type="InterPro" id="IPR005482">
    <property type="entry name" value="Biotin_COase_C"/>
</dbReference>
<dbReference type="PROSITE" id="PS50968">
    <property type="entry name" value="BIOTINYL_LIPOYL"/>
    <property type="match status" value="1"/>
</dbReference>
<dbReference type="InterPro" id="IPR011761">
    <property type="entry name" value="ATP-grasp"/>
</dbReference>
<dbReference type="GO" id="GO:0005524">
    <property type="term" value="F:ATP binding"/>
    <property type="evidence" value="ECO:0007669"/>
    <property type="project" value="UniProtKB-UniRule"/>
</dbReference>
<dbReference type="Pfam" id="PF00289">
    <property type="entry name" value="Biotin_carb_N"/>
    <property type="match status" value="1"/>
</dbReference>
<dbReference type="InterPro" id="IPR016185">
    <property type="entry name" value="PreATP-grasp_dom_sf"/>
</dbReference>
<reference evidence="12 13" key="1">
    <citation type="journal article" date="2017" name="Int. J. Syst. Evol. Microbiol.">
        <title>Achromobacter aloeverae sp. nov., isolated from the root of Aloe vera (L.) Burm.f.</title>
        <authorList>
            <person name="Kuncharoen N."/>
            <person name="Muramatsu Y."/>
            <person name="Shibata C."/>
            <person name="Kamakura Y."/>
            <person name="Nakagawa Y."/>
            <person name="Tanasupawat S."/>
        </authorList>
    </citation>
    <scope>NUCLEOTIDE SEQUENCE [LARGE SCALE GENOMIC DNA]</scope>
    <source>
        <strain evidence="12 13">AVA-1</strain>
    </source>
</reference>
<dbReference type="PANTHER" id="PTHR18866:SF33">
    <property type="entry name" value="METHYLCROTONOYL-COA CARBOXYLASE SUBUNIT ALPHA, MITOCHONDRIAL-RELATED"/>
    <property type="match status" value="1"/>
</dbReference>
<dbReference type="Proteomes" id="UP000290849">
    <property type="component" value="Unassembled WGS sequence"/>
</dbReference>
<evidence type="ECO:0000256" key="7">
    <source>
        <dbReference type="PROSITE-ProRule" id="PRU00409"/>
    </source>
</evidence>
<keyword evidence="2" id="KW-0436">Ligase</keyword>
<dbReference type="SMART" id="SM00878">
    <property type="entry name" value="Biotin_carb_C"/>
    <property type="match status" value="1"/>
</dbReference>
<feature type="domain" description="Biotin carboxylation" evidence="11">
    <location>
        <begin position="1"/>
        <end position="451"/>
    </location>
</feature>
<evidence type="ECO:0000256" key="3">
    <source>
        <dbReference type="ARBA" id="ARBA00022741"/>
    </source>
</evidence>
<evidence type="ECO:0000259" key="10">
    <source>
        <dbReference type="PROSITE" id="PS50975"/>
    </source>
</evidence>
<dbReference type="SUPFAM" id="SSF56059">
    <property type="entry name" value="Glutathione synthetase ATP-binding domain-like"/>
    <property type="match status" value="1"/>
</dbReference>
<comment type="cofactor">
    <cofactor evidence="1">
        <name>biotin</name>
        <dbReference type="ChEBI" id="CHEBI:57586"/>
    </cofactor>
</comment>
<dbReference type="EMBL" id="PYAL01000003">
    <property type="protein sequence ID" value="RXN90114.1"/>
    <property type="molecule type" value="Genomic_DNA"/>
</dbReference>
<dbReference type="FunFam" id="3.30.1490.20:FF:000003">
    <property type="entry name" value="acetyl-CoA carboxylase isoform X1"/>
    <property type="match status" value="1"/>
</dbReference>
<dbReference type="InterPro" id="IPR050856">
    <property type="entry name" value="Biotin_carboxylase_complex"/>
</dbReference>
<dbReference type="GO" id="GO:0016874">
    <property type="term" value="F:ligase activity"/>
    <property type="evidence" value="ECO:0007669"/>
    <property type="project" value="UniProtKB-KW"/>
</dbReference>
<keyword evidence="6" id="KW-0092">Biotin</keyword>
<dbReference type="PROSITE" id="PS50979">
    <property type="entry name" value="BC"/>
    <property type="match status" value="1"/>
</dbReference>
<dbReference type="Pfam" id="PF02786">
    <property type="entry name" value="CPSase_L_D2"/>
    <property type="match status" value="1"/>
</dbReference>
<proteinExistence type="predicted"/>
<dbReference type="SUPFAM" id="SSF52440">
    <property type="entry name" value="PreATP-grasp domain"/>
    <property type="match status" value="1"/>
</dbReference>
<evidence type="ECO:0000313" key="13">
    <source>
        <dbReference type="Proteomes" id="UP000290849"/>
    </source>
</evidence>
<dbReference type="FunFam" id="3.40.50.20:FF:000010">
    <property type="entry name" value="Propionyl-CoA carboxylase subunit alpha"/>
    <property type="match status" value="1"/>
</dbReference>
<feature type="region of interest" description="Disordered" evidence="8">
    <location>
        <begin position="537"/>
        <end position="568"/>
    </location>
</feature>
<keyword evidence="13" id="KW-1185">Reference proteome</keyword>
<evidence type="ECO:0000259" key="9">
    <source>
        <dbReference type="PROSITE" id="PS50968"/>
    </source>
</evidence>
<dbReference type="InterPro" id="IPR011053">
    <property type="entry name" value="Single_hybrid_motif"/>
</dbReference>
<accession>A0A4Q1HJ50</accession>